<dbReference type="VEuPathDB" id="VectorBase:CQUJHB011673"/>
<dbReference type="HOGENOM" id="CLU_321663_0_0_1"/>
<feature type="compositionally biased region" description="Polar residues" evidence="1">
    <location>
        <begin position="605"/>
        <end position="615"/>
    </location>
</feature>
<evidence type="ECO:0000313" key="3">
    <source>
        <dbReference type="EnsemblMetazoa" id="CPIJ005148-PA"/>
    </source>
</evidence>
<reference evidence="2" key="1">
    <citation type="submission" date="2007-03" db="EMBL/GenBank/DDBJ databases">
        <title>Annotation of Culex pipiens quinquefasciatus.</title>
        <authorList>
            <consortium name="The Broad Institute Genome Sequencing Platform"/>
            <person name="Atkinson P.W."/>
            <person name="Hemingway J."/>
            <person name="Christensen B.M."/>
            <person name="Higgs S."/>
            <person name="Kodira C."/>
            <person name="Hannick L."/>
            <person name="Megy K."/>
            <person name="O'Leary S."/>
            <person name="Pearson M."/>
            <person name="Haas B.J."/>
            <person name="Mauceli E."/>
            <person name="Wortman J.R."/>
            <person name="Lee N.H."/>
            <person name="Guigo R."/>
            <person name="Stanke M."/>
            <person name="Alvarado L."/>
            <person name="Amedeo P."/>
            <person name="Antoine C.H."/>
            <person name="Arensburger P."/>
            <person name="Bidwell S.L."/>
            <person name="Crawford M."/>
            <person name="Camaro F."/>
            <person name="Devon K."/>
            <person name="Engels R."/>
            <person name="Hammond M."/>
            <person name="Howarth C."/>
            <person name="Koehrsen M."/>
            <person name="Lawson D."/>
            <person name="Montgomery P."/>
            <person name="Nene V."/>
            <person name="Nusbaum C."/>
            <person name="Puiu D."/>
            <person name="Romero-Severson J."/>
            <person name="Severson D.W."/>
            <person name="Shumway M."/>
            <person name="Sisk P."/>
            <person name="Stolte C."/>
            <person name="Zeng Q."/>
            <person name="Eisenstadt E."/>
            <person name="Fraser-Liggett C."/>
            <person name="Strausberg R."/>
            <person name="Galagan J."/>
            <person name="Birren B."/>
            <person name="Collins F.H."/>
        </authorList>
    </citation>
    <scope>NUCLEOTIDE SEQUENCE [LARGE SCALE GENOMIC DNA]</scope>
    <source>
        <strain evidence="2">JHB</strain>
    </source>
</reference>
<dbReference type="eggNOG" id="ENOG502QTRK">
    <property type="taxonomic scope" value="Eukaryota"/>
</dbReference>
<gene>
    <name evidence="3" type="primary">6036989</name>
    <name evidence="2" type="ORF">CpipJ_CPIJ005148</name>
</gene>
<dbReference type="EnsemblMetazoa" id="CPIJ005148-RA">
    <property type="protein sequence ID" value="CPIJ005148-PA"/>
    <property type="gene ID" value="CPIJ005148"/>
</dbReference>
<feature type="compositionally biased region" description="Polar residues" evidence="1">
    <location>
        <begin position="746"/>
        <end position="761"/>
    </location>
</feature>
<feature type="compositionally biased region" description="Basic residues" evidence="1">
    <location>
        <begin position="505"/>
        <end position="514"/>
    </location>
</feature>
<feature type="compositionally biased region" description="Polar residues" evidence="1">
    <location>
        <begin position="450"/>
        <end position="476"/>
    </location>
</feature>
<feature type="region of interest" description="Disordered" evidence="1">
    <location>
        <begin position="505"/>
        <end position="626"/>
    </location>
</feature>
<feature type="compositionally biased region" description="Polar residues" evidence="1">
    <location>
        <begin position="662"/>
        <end position="672"/>
    </location>
</feature>
<feature type="region of interest" description="Disordered" evidence="1">
    <location>
        <begin position="644"/>
        <end position="723"/>
    </location>
</feature>
<proteinExistence type="predicted"/>
<dbReference type="InParanoid" id="B0WDZ4"/>
<reference evidence="3" key="2">
    <citation type="submission" date="2021-02" db="UniProtKB">
        <authorList>
            <consortium name="EnsemblMetazoa"/>
        </authorList>
    </citation>
    <scope>IDENTIFICATION</scope>
    <source>
        <strain evidence="3">JHB</strain>
    </source>
</reference>
<dbReference type="KEGG" id="cqu:CpipJ_CPIJ005148"/>
<dbReference type="OrthoDB" id="6605262at2759"/>
<feature type="compositionally biased region" description="Basic and acidic residues" evidence="1">
    <location>
        <begin position="214"/>
        <end position="247"/>
    </location>
</feature>
<dbReference type="AlphaFoldDB" id="B0WDZ4"/>
<protein>
    <submittedName>
        <fullName evidence="2 3">Uncharacterized protein</fullName>
    </submittedName>
</protein>
<dbReference type="Proteomes" id="UP000002320">
    <property type="component" value="Unassembled WGS sequence"/>
</dbReference>
<feature type="region of interest" description="Disordered" evidence="1">
    <location>
        <begin position="450"/>
        <end position="485"/>
    </location>
</feature>
<evidence type="ECO:0000313" key="2">
    <source>
        <dbReference type="EMBL" id="EDS45124.1"/>
    </source>
</evidence>
<dbReference type="VEuPathDB" id="VectorBase:CPIJ005148"/>
<accession>B0WDZ4</accession>
<dbReference type="EMBL" id="DS231903">
    <property type="protein sequence ID" value="EDS45124.1"/>
    <property type="molecule type" value="Genomic_DNA"/>
</dbReference>
<feature type="region of interest" description="Disordered" evidence="1">
    <location>
        <begin position="942"/>
        <end position="996"/>
    </location>
</feature>
<evidence type="ECO:0000313" key="4">
    <source>
        <dbReference type="Proteomes" id="UP000002320"/>
    </source>
</evidence>
<keyword evidence="4" id="KW-1185">Reference proteome</keyword>
<dbReference type="STRING" id="7176.B0WDZ4"/>
<feature type="compositionally biased region" description="Low complexity" evidence="1">
    <location>
        <begin position="702"/>
        <end position="721"/>
    </location>
</feature>
<feature type="region of interest" description="Disordered" evidence="1">
    <location>
        <begin position="214"/>
        <end position="251"/>
    </location>
</feature>
<feature type="region of interest" description="Disordered" evidence="1">
    <location>
        <begin position="746"/>
        <end position="765"/>
    </location>
</feature>
<name>B0WDZ4_CULQU</name>
<evidence type="ECO:0000256" key="1">
    <source>
        <dbReference type="SAM" id="MobiDB-lite"/>
    </source>
</evidence>
<sequence>MTNLDLLQPEASNLAYLRAINSGVDDIRELLLTEEARLELAPSGPQLVSHSTKSRKVVDSEDTDIQLSAKPDGTLVTEKTQTRQHEVLFDDDLPGDERLSTGIDQVDSAERIVDQKASSARYFKQRDEQHVDLIDSAGQVVGHEMRYSAENTQMEKDATGRPENLLSEWDSLSDRLRKARRLGRHSTPKEVAGVVTGLPQPLIDRTDALTKRPLDFDREDETRKHETSKWLESHFGSESRSSRGSRDDLDELVEPTKKTYFNVTIKSNEDGHGLSSVGKVVLPEREEPVGRKYFQGVSEWNERNRYRGSRENLVDGDEYGGYRSSGKLKDSSYKEDSAYVSSSTYFTTPRSPKHLKDSNFNARYGREARSVSPDRIEYVVQEDRPAVPQRKKALERKLTNGSGMMQKQHVVEVAPPQVIEYAPRSRSISPIQIPPAATTLRKPYQKTRFSSIQDLSHTSSRNGTANGNSRAQSTPPKSKVGSAIGNSIRKLVGKIRSASAERKLRLKSAVKQSRRSPSPTSSSAAAAAKRNSSSSATYQQYNVIDGHIGRGYSPPPPPTQPPSAAALQNQSAQRTVSHKQNGNPVRRSEVRDREPASYDRRGSSDIVSDMTTNSAGIPIPKQKYYLGENPYGGSIFGKENKYGEGAAGRAGQQQRMTEERIVTSSSHARSYSQPPPPTGSTLGRFSKSTNRLTSNGHDRNGSSSYVQQQQQQQHYQTSSQTLPRKLYEQKAKSKPLHSSTINVSIVNNVSPSPQPPLTNTGPVKPARTYKALNRSKSFNVHGLNGTNDPSPIYLEKLNRNNYNSFYRSNSHLDDLQRTPSRHQNESMQLKSPSIVNLISRSTRDLTQSPLYEDERVHEYSTNKKTVFLKNLQNRAPELYRTLHGEHASSPSREYLNTYINREQESSLGSRSPLTINKDTASIVRRGSSSTEDYSESYKITQKNEDPARPGMTNTVRNFSKKTVPTKDGRGLQTIETSEVRTTSSSRYRSDPATSGLKYQEFRNGGAGSTGGVVIELRGNS</sequence>
<feature type="compositionally biased region" description="Polar residues" evidence="1">
    <location>
        <begin position="679"/>
        <end position="695"/>
    </location>
</feature>
<feature type="compositionally biased region" description="Low complexity" evidence="1">
    <location>
        <begin position="515"/>
        <end position="537"/>
    </location>
</feature>
<feature type="compositionally biased region" description="Polar residues" evidence="1">
    <location>
        <begin position="566"/>
        <end position="583"/>
    </location>
</feature>
<feature type="compositionally biased region" description="Basic and acidic residues" evidence="1">
    <location>
        <begin position="586"/>
        <end position="603"/>
    </location>
</feature>
<feature type="region of interest" description="Disordered" evidence="1">
    <location>
        <begin position="810"/>
        <end position="829"/>
    </location>
</feature>
<organism>
    <name type="scientific">Culex quinquefasciatus</name>
    <name type="common">Southern house mosquito</name>
    <name type="synonym">Culex pungens</name>
    <dbReference type="NCBI Taxonomy" id="7176"/>
    <lineage>
        <taxon>Eukaryota</taxon>
        <taxon>Metazoa</taxon>
        <taxon>Ecdysozoa</taxon>
        <taxon>Arthropoda</taxon>
        <taxon>Hexapoda</taxon>
        <taxon>Insecta</taxon>
        <taxon>Pterygota</taxon>
        <taxon>Neoptera</taxon>
        <taxon>Endopterygota</taxon>
        <taxon>Diptera</taxon>
        <taxon>Nematocera</taxon>
        <taxon>Culicoidea</taxon>
        <taxon>Culicidae</taxon>
        <taxon>Culicinae</taxon>
        <taxon>Culicini</taxon>
        <taxon>Culex</taxon>
        <taxon>Culex</taxon>
    </lineage>
</organism>
<dbReference type="OMA" id="NMERPDE"/>
<dbReference type="FunCoup" id="B0WDZ4">
    <property type="interactions" value="5"/>
</dbReference>
<feature type="compositionally biased region" description="Polar residues" evidence="1">
    <location>
        <begin position="951"/>
        <end position="962"/>
    </location>
</feature>